<reference evidence="1 2" key="1">
    <citation type="submission" date="2015-11" db="EMBL/GenBank/DDBJ databases">
        <authorList>
            <person name="Lin W."/>
        </authorList>
    </citation>
    <scope>NUCLEOTIDE SEQUENCE [LARGE SCALE GENOMIC DNA]</scope>
    <source>
        <strain evidence="1 2">HCH-1</strain>
    </source>
</reference>
<protein>
    <recommendedName>
        <fullName evidence="3">Prevent-host-death protein</fullName>
    </recommendedName>
</protein>
<evidence type="ECO:0008006" key="3">
    <source>
        <dbReference type="Google" id="ProtNLM"/>
    </source>
</evidence>
<dbReference type="EMBL" id="LNQR01000008">
    <property type="protein sequence ID" value="KWT93568.1"/>
    <property type="molecule type" value="Genomic_DNA"/>
</dbReference>
<evidence type="ECO:0000313" key="1">
    <source>
        <dbReference type="EMBL" id="KWT93568.1"/>
    </source>
</evidence>
<comment type="caution">
    <text evidence="1">The sequence shown here is derived from an EMBL/GenBank/DDBJ whole genome shotgun (WGS) entry which is preliminary data.</text>
</comment>
<evidence type="ECO:0000313" key="2">
    <source>
        <dbReference type="Proteomes" id="UP000060487"/>
    </source>
</evidence>
<dbReference type="Proteomes" id="UP000060487">
    <property type="component" value="Unassembled WGS sequence"/>
</dbReference>
<proteinExistence type="predicted"/>
<sequence>MTIALRKKSRNYYNDHFKAKEAADMKGIQYMTDDNGNKTAVVIDLRKYGSVWEDFYDNLKASERKDEPRESIEMLRKRLIQKGKLLD</sequence>
<organism evidence="1 2">
    <name type="scientific">Candidatus Magnetominusculus xianensis</name>
    <dbReference type="NCBI Taxonomy" id="1748249"/>
    <lineage>
        <taxon>Bacteria</taxon>
        <taxon>Pseudomonadati</taxon>
        <taxon>Nitrospirota</taxon>
        <taxon>Nitrospiria</taxon>
        <taxon>Nitrospirales</taxon>
        <taxon>Nitrospiraceae</taxon>
        <taxon>Candidatus Magnetominusculus</taxon>
    </lineage>
</organism>
<keyword evidence="2" id="KW-1185">Reference proteome</keyword>
<accession>A0ABR5SJ48</accession>
<name>A0ABR5SJ48_9BACT</name>
<gene>
    <name evidence="1" type="ORF">ASN18_0291</name>
</gene>